<protein>
    <submittedName>
        <fullName evidence="1">Uncharacterized protein</fullName>
    </submittedName>
</protein>
<organism evidence="1">
    <name type="scientific">Arundo donax</name>
    <name type="common">Giant reed</name>
    <name type="synonym">Donax arundinaceus</name>
    <dbReference type="NCBI Taxonomy" id="35708"/>
    <lineage>
        <taxon>Eukaryota</taxon>
        <taxon>Viridiplantae</taxon>
        <taxon>Streptophyta</taxon>
        <taxon>Embryophyta</taxon>
        <taxon>Tracheophyta</taxon>
        <taxon>Spermatophyta</taxon>
        <taxon>Magnoliopsida</taxon>
        <taxon>Liliopsida</taxon>
        <taxon>Poales</taxon>
        <taxon>Poaceae</taxon>
        <taxon>PACMAD clade</taxon>
        <taxon>Arundinoideae</taxon>
        <taxon>Arundineae</taxon>
        <taxon>Arundo</taxon>
    </lineage>
</organism>
<evidence type="ECO:0000313" key="1">
    <source>
        <dbReference type="EMBL" id="JAD26374.1"/>
    </source>
</evidence>
<dbReference type="AlphaFoldDB" id="A0A0A8YIQ9"/>
<sequence length="44" mass="5050">MLRIYLELPLKCLRMLSVFVGSKTGFILSLKMLINVQLDYFGNA</sequence>
<reference evidence="1" key="1">
    <citation type="submission" date="2014-09" db="EMBL/GenBank/DDBJ databases">
        <authorList>
            <person name="Magalhaes I.L.F."/>
            <person name="Oliveira U."/>
            <person name="Santos F.R."/>
            <person name="Vidigal T.H.D.A."/>
            <person name="Brescovit A.D."/>
            <person name="Santos A.J."/>
        </authorList>
    </citation>
    <scope>NUCLEOTIDE SEQUENCE</scope>
    <source>
        <tissue evidence="1">Shoot tissue taken approximately 20 cm above the soil surface</tissue>
    </source>
</reference>
<name>A0A0A8YIQ9_ARUDO</name>
<reference evidence="1" key="2">
    <citation type="journal article" date="2015" name="Data Brief">
        <title>Shoot transcriptome of the giant reed, Arundo donax.</title>
        <authorList>
            <person name="Barrero R.A."/>
            <person name="Guerrero F.D."/>
            <person name="Moolhuijzen P."/>
            <person name="Goolsby J.A."/>
            <person name="Tidwell J."/>
            <person name="Bellgard S.E."/>
            <person name="Bellgard M.I."/>
        </authorList>
    </citation>
    <scope>NUCLEOTIDE SEQUENCE</scope>
    <source>
        <tissue evidence="1">Shoot tissue taken approximately 20 cm above the soil surface</tissue>
    </source>
</reference>
<proteinExistence type="predicted"/>
<accession>A0A0A8YIQ9</accession>
<dbReference type="EMBL" id="GBRH01271521">
    <property type="protein sequence ID" value="JAD26374.1"/>
    <property type="molecule type" value="Transcribed_RNA"/>
</dbReference>